<evidence type="ECO:0000256" key="9">
    <source>
        <dbReference type="ARBA" id="ARBA00022491"/>
    </source>
</evidence>
<evidence type="ECO:0000256" key="15">
    <source>
        <dbReference type="ARBA" id="ARBA00023242"/>
    </source>
</evidence>
<dbReference type="PRINTS" id="PR01270">
    <property type="entry name" value="HDASUPER"/>
</dbReference>
<dbReference type="Pfam" id="PF00850">
    <property type="entry name" value="Hist_deacetyl"/>
    <property type="match status" value="1"/>
</dbReference>
<keyword evidence="13" id="KW-0805">Transcription regulation</keyword>
<protein>
    <recommendedName>
        <fullName evidence="16">Histone deacetylase 8</fullName>
        <ecNumber evidence="6">3.5.1.98</ecNumber>
    </recommendedName>
    <alternativeName>
        <fullName evidence="17">Protein deacetylase HDAC8</fullName>
    </alternativeName>
    <alternativeName>
        <fullName evidence="18">Protein decrotonylase HDAC8</fullName>
    </alternativeName>
</protein>
<dbReference type="SUPFAM" id="SSF52768">
    <property type="entry name" value="Arginase/deacetylase"/>
    <property type="match status" value="1"/>
</dbReference>
<comment type="cofactor">
    <cofactor evidence="1">
        <name>a divalent metal cation</name>
        <dbReference type="ChEBI" id="CHEBI:60240"/>
    </cofactor>
</comment>
<keyword evidence="11" id="KW-0378">Hydrolase</keyword>
<evidence type="ECO:0000256" key="5">
    <source>
        <dbReference type="ARBA" id="ARBA00006457"/>
    </source>
</evidence>
<keyword evidence="14" id="KW-0804">Transcription</keyword>
<dbReference type="PANTHER" id="PTHR10625">
    <property type="entry name" value="HISTONE DEACETYLASE HDAC1-RELATED"/>
    <property type="match status" value="1"/>
</dbReference>
<sequence length="380" mass="42539">MQNSRPIWFASSAQYVRVCERNERILKRASRVAALLECYGLFDQLKVFAPRPAAREETLCFHGSEYLNFLAKASASDDPERCEIEGRRFGLGFDCPVSASVYEYATLIAGGTLSCVRALEKGLTPIAINPNGGWHHARSNSAAGYCYINDCVLGIMRLQRNFRRIFYLDLDAHHGDAIAPHTSYGCQEQGGGASRQSAKLAAFAALEVNQLVRVPHDRHAEFVSGDFDVIRFEAVSVIDGVYPSYPAVLEVVIDVFSFGLMRRQYVDCGRNQSVVSLMKCFCPVGALCHVFIPVSNQDVIDLLILVAFSVEWLPNDERCSIRVLQFTEVWKDRYTLDSATRMAEIFWRRFGRCRLRAAVRTGVSTARSGDIKDIPDGHLM</sequence>
<evidence type="ECO:0000256" key="17">
    <source>
        <dbReference type="ARBA" id="ARBA00041964"/>
    </source>
</evidence>
<evidence type="ECO:0000256" key="14">
    <source>
        <dbReference type="ARBA" id="ARBA00023163"/>
    </source>
</evidence>
<evidence type="ECO:0000313" key="24">
    <source>
        <dbReference type="Proteomes" id="UP000270296"/>
    </source>
</evidence>
<comment type="similarity">
    <text evidence="5">Belongs to the histone deacetylase family. HD type 1 subfamily.</text>
</comment>
<reference evidence="23 24" key="2">
    <citation type="submission" date="2018-11" db="EMBL/GenBank/DDBJ databases">
        <authorList>
            <consortium name="Pathogen Informatics"/>
        </authorList>
    </citation>
    <scope>NUCLEOTIDE SEQUENCE [LARGE SCALE GENOMIC DNA]</scope>
</reference>
<proteinExistence type="inferred from homology"/>
<organism evidence="25">
    <name type="scientific">Soboliphyme baturini</name>
    <dbReference type="NCBI Taxonomy" id="241478"/>
    <lineage>
        <taxon>Eukaryota</taxon>
        <taxon>Metazoa</taxon>
        <taxon>Ecdysozoa</taxon>
        <taxon>Nematoda</taxon>
        <taxon>Enoplea</taxon>
        <taxon>Dorylaimia</taxon>
        <taxon>Dioctophymatida</taxon>
        <taxon>Dioctophymatoidea</taxon>
        <taxon>Soboliphymatidae</taxon>
        <taxon>Soboliphyme</taxon>
    </lineage>
</organism>
<keyword evidence="7" id="KW-0158">Chromosome</keyword>
<evidence type="ECO:0000256" key="19">
    <source>
        <dbReference type="ARBA" id="ARBA00049136"/>
    </source>
</evidence>
<evidence type="ECO:0000256" key="21">
    <source>
        <dbReference type="ARBA" id="ARBA00049416"/>
    </source>
</evidence>
<evidence type="ECO:0000256" key="2">
    <source>
        <dbReference type="ARBA" id="ARBA00004123"/>
    </source>
</evidence>
<evidence type="ECO:0000313" key="25">
    <source>
        <dbReference type="WBParaSite" id="SBAD_0001051001-mRNA-1"/>
    </source>
</evidence>
<dbReference type="GO" id="GO:0031507">
    <property type="term" value="P:heterochromatin formation"/>
    <property type="evidence" value="ECO:0007669"/>
    <property type="project" value="TreeGrafter"/>
</dbReference>
<keyword evidence="12" id="KW-0156">Chromatin regulator</keyword>
<evidence type="ECO:0000256" key="1">
    <source>
        <dbReference type="ARBA" id="ARBA00001968"/>
    </source>
</evidence>
<dbReference type="InterPro" id="IPR000286">
    <property type="entry name" value="HDACs"/>
</dbReference>
<evidence type="ECO:0000313" key="23">
    <source>
        <dbReference type="EMBL" id="VDP29378.1"/>
    </source>
</evidence>
<evidence type="ECO:0000256" key="4">
    <source>
        <dbReference type="ARBA" id="ARBA00004496"/>
    </source>
</evidence>
<accession>A0A183J2P9</accession>
<dbReference type="GO" id="GO:0005634">
    <property type="term" value="C:nucleus"/>
    <property type="evidence" value="ECO:0007669"/>
    <property type="project" value="UniProtKB-SubCell"/>
</dbReference>
<evidence type="ECO:0000256" key="12">
    <source>
        <dbReference type="ARBA" id="ARBA00022853"/>
    </source>
</evidence>
<dbReference type="PRINTS" id="PR01271">
    <property type="entry name" value="HISDACETLASE"/>
</dbReference>
<dbReference type="EC" id="3.5.1.98" evidence="6"/>
<name>A0A183J2P9_9BILA</name>
<dbReference type="InterPro" id="IPR023696">
    <property type="entry name" value="Ureohydrolase_dom_sf"/>
</dbReference>
<evidence type="ECO:0000256" key="11">
    <source>
        <dbReference type="ARBA" id="ARBA00022801"/>
    </source>
</evidence>
<evidence type="ECO:0000256" key="20">
    <source>
        <dbReference type="ARBA" id="ARBA00049193"/>
    </source>
</evidence>
<dbReference type="OrthoDB" id="73273at2759"/>
<dbReference type="GO" id="GO:0141221">
    <property type="term" value="F:histone deacetylase activity, hydrolytic mechanism"/>
    <property type="evidence" value="ECO:0007669"/>
    <property type="project" value="UniProtKB-EC"/>
</dbReference>
<reference evidence="25" key="1">
    <citation type="submission" date="2016-06" db="UniProtKB">
        <authorList>
            <consortium name="WormBaseParasite"/>
        </authorList>
    </citation>
    <scope>IDENTIFICATION</scope>
</reference>
<evidence type="ECO:0000256" key="18">
    <source>
        <dbReference type="ARBA" id="ARBA00042783"/>
    </source>
</evidence>
<evidence type="ECO:0000256" key="7">
    <source>
        <dbReference type="ARBA" id="ARBA00022454"/>
    </source>
</evidence>
<dbReference type="InterPro" id="IPR023801">
    <property type="entry name" value="His_deacetylse_dom"/>
</dbReference>
<gene>
    <name evidence="23" type="ORF">SBAD_LOCUS10147</name>
</gene>
<dbReference type="GO" id="GO:0046872">
    <property type="term" value="F:metal ion binding"/>
    <property type="evidence" value="ECO:0007669"/>
    <property type="project" value="UniProtKB-KW"/>
</dbReference>
<dbReference type="AlphaFoldDB" id="A0A183J2P9"/>
<comment type="catalytic activity">
    <reaction evidence="21">
        <text>N(6)-acetyl-L-lysyl-[histone] + H2O = L-lysyl-[histone] + acetate</text>
        <dbReference type="Rhea" id="RHEA:58196"/>
        <dbReference type="Rhea" id="RHEA-COMP:9845"/>
        <dbReference type="Rhea" id="RHEA-COMP:11338"/>
        <dbReference type="ChEBI" id="CHEBI:15377"/>
        <dbReference type="ChEBI" id="CHEBI:29969"/>
        <dbReference type="ChEBI" id="CHEBI:30089"/>
        <dbReference type="ChEBI" id="CHEBI:61930"/>
        <dbReference type="EC" id="3.5.1.98"/>
    </reaction>
    <physiologicalReaction direction="left-to-right" evidence="21">
        <dbReference type="Rhea" id="RHEA:58197"/>
    </physiologicalReaction>
</comment>
<dbReference type="GO" id="GO:0005694">
    <property type="term" value="C:chromosome"/>
    <property type="evidence" value="ECO:0007669"/>
    <property type="project" value="UniProtKB-SubCell"/>
</dbReference>
<keyword evidence="9" id="KW-0678">Repressor</keyword>
<evidence type="ECO:0000256" key="10">
    <source>
        <dbReference type="ARBA" id="ARBA00022723"/>
    </source>
</evidence>
<evidence type="ECO:0000256" key="3">
    <source>
        <dbReference type="ARBA" id="ARBA00004286"/>
    </source>
</evidence>
<comment type="subcellular location">
    <subcellularLocation>
        <location evidence="3">Chromosome</location>
    </subcellularLocation>
    <subcellularLocation>
        <location evidence="4">Cytoplasm</location>
    </subcellularLocation>
    <subcellularLocation>
        <location evidence="2">Nucleus</location>
    </subcellularLocation>
</comment>
<keyword evidence="15" id="KW-0539">Nucleus</keyword>
<dbReference type="InterPro" id="IPR003084">
    <property type="entry name" value="HDAC_I/II"/>
</dbReference>
<feature type="domain" description="Histone deacetylase" evidence="22">
    <location>
        <begin position="27"/>
        <end position="178"/>
    </location>
</feature>
<dbReference type="WBParaSite" id="SBAD_0001051001-mRNA-1">
    <property type="protein sequence ID" value="SBAD_0001051001-mRNA-1"/>
    <property type="gene ID" value="SBAD_0001051001"/>
</dbReference>
<keyword evidence="24" id="KW-1185">Reference proteome</keyword>
<dbReference type="EMBL" id="UZAM01013679">
    <property type="protein sequence ID" value="VDP29378.1"/>
    <property type="molecule type" value="Genomic_DNA"/>
</dbReference>
<dbReference type="Proteomes" id="UP000270296">
    <property type="component" value="Unassembled WGS sequence"/>
</dbReference>
<keyword evidence="8" id="KW-0963">Cytoplasm</keyword>
<comment type="catalytic activity">
    <reaction evidence="19">
        <text>N(6)-acetyl-L-lysyl-[protein] + H2O = L-lysyl-[protein] + acetate</text>
        <dbReference type="Rhea" id="RHEA:58108"/>
        <dbReference type="Rhea" id="RHEA-COMP:9752"/>
        <dbReference type="Rhea" id="RHEA-COMP:10731"/>
        <dbReference type="ChEBI" id="CHEBI:15377"/>
        <dbReference type="ChEBI" id="CHEBI:29969"/>
        <dbReference type="ChEBI" id="CHEBI:30089"/>
        <dbReference type="ChEBI" id="CHEBI:61930"/>
    </reaction>
    <physiologicalReaction direction="left-to-right" evidence="19">
        <dbReference type="Rhea" id="RHEA:58109"/>
    </physiologicalReaction>
</comment>
<evidence type="ECO:0000256" key="16">
    <source>
        <dbReference type="ARBA" id="ARBA00040347"/>
    </source>
</evidence>
<keyword evidence="10" id="KW-0479">Metal-binding</keyword>
<dbReference type="PANTHER" id="PTHR10625:SF14">
    <property type="entry name" value="HISTONE DEACETYLASE 8"/>
    <property type="match status" value="1"/>
</dbReference>
<evidence type="ECO:0000256" key="13">
    <source>
        <dbReference type="ARBA" id="ARBA00023015"/>
    </source>
</evidence>
<dbReference type="Gene3D" id="3.40.800.20">
    <property type="entry name" value="Histone deacetylase domain"/>
    <property type="match status" value="1"/>
</dbReference>
<evidence type="ECO:0000259" key="22">
    <source>
        <dbReference type="Pfam" id="PF00850"/>
    </source>
</evidence>
<comment type="catalytic activity">
    <reaction evidence="20">
        <text>N(6)-(2E)-butenoyl-L-lysyl-[protein] + H2O = (2E)-2-butenoate + L-lysyl-[protein]</text>
        <dbReference type="Rhea" id="RHEA:69172"/>
        <dbReference type="Rhea" id="RHEA-COMP:9752"/>
        <dbReference type="Rhea" id="RHEA-COMP:13707"/>
        <dbReference type="ChEBI" id="CHEBI:15377"/>
        <dbReference type="ChEBI" id="CHEBI:29969"/>
        <dbReference type="ChEBI" id="CHEBI:35899"/>
        <dbReference type="ChEBI" id="CHEBI:137954"/>
    </reaction>
    <physiologicalReaction direction="left-to-right" evidence="20">
        <dbReference type="Rhea" id="RHEA:69173"/>
    </physiologicalReaction>
</comment>
<dbReference type="GO" id="GO:0005737">
    <property type="term" value="C:cytoplasm"/>
    <property type="evidence" value="ECO:0007669"/>
    <property type="project" value="UniProtKB-SubCell"/>
</dbReference>
<dbReference type="InterPro" id="IPR037138">
    <property type="entry name" value="His_deacetylse_dom_sf"/>
</dbReference>
<evidence type="ECO:0000256" key="6">
    <source>
        <dbReference type="ARBA" id="ARBA00012111"/>
    </source>
</evidence>
<evidence type="ECO:0000256" key="8">
    <source>
        <dbReference type="ARBA" id="ARBA00022490"/>
    </source>
</evidence>